<name>A0A4P9ZW19_9FUNG</name>
<evidence type="ECO:0000313" key="1">
    <source>
        <dbReference type="EMBL" id="RKP37488.1"/>
    </source>
</evidence>
<dbReference type="EMBL" id="ML002488">
    <property type="protein sequence ID" value="RKP37488.1"/>
    <property type="molecule type" value="Genomic_DNA"/>
</dbReference>
<sequence length="297" mass="33762">MFQMSNWKNVNLAHMPAEEFARHFPLAYTADANRLTQLAEIYHRASGRSHRSKPIEVDLGVLHTGLQFGALKAVKAESHFQRLAPLVIQQGMAVAVWHLYYHHHRQQQHHGDDDNGVVRRGELAVLLDLAESPRDFGKANDPQGSRPFDVYDSDLLRQAMYWLLTLATTQRDEATLRIITQRWLVPDFPTAATQAAHPDQQDFLNCLPVNGLGHHATYLKAFWDVTYRKEVKPLEECSESYLGSRWIQVLPNGDVALSFSDHHFGFEGKGVAEPFTTPNPNPAVEFIGHLQREKLML</sequence>
<evidence type="ECO:0000313" key="2">
    <source>
        <dbReference type="Proteomes" id="UP000268162"/>
    </source>
</evidence>
<gene>
    <name evidence="1" type="ORF">BJ085DRAFT_38891</name>
</gene>
<organism evidence="1 2">
    <name type="scientific">Dimargaris cristalligena</name>
    <dbReference type="NCBI Taxonomy" id="215637"/>
    <lineage>
        <taxon>Eukaryota</taxon>
        <taxon>Fungi</taxon>
        <taxon>Fungi incertae sedis</taxon>
        <taxon>Zoopagomycota</taxon>
        <taxon>Kickxellomycotina</taxon>
        <taxon>Dimargaritomycetes</taxon>
        <taxon>Dimargaritales</taxon>
        <taxon>Dimargaritaceae</taxon>
        <taxon>Dimargaris</taxon>
    </lineage>
</organism>
<accession>A0A4P9ZW19</accession>
<keyword evidence="2" id="KW-1185">Reference proteome</keyword>
<reference evidence="2" key="1">
    <citation type="journal article" date="2018" name="Nat. Microbiol.">
        <title>Leveraging single-cell genomics to expand the fungal tree of life.</title>
        <authorList>
            <person name="Ahrendt S.R."/>
            <person name="Quandt C.A."/>
            <person name="Ciobanu D."/>
            <person name="Clum A."/>
            <person name="Salamov A."/>
            <person name="Andreopoulos B."/>
            <person name="Cheng J.F."/>
            <person name="Woyke T."/>
            <person name="Pelin A."/>
            <person name="Henrissat B."/>
            <person name="Reynolds N.K."/>
            <person name="Benny G.L."/>
            <person name="Smith M.E."/>
            <person name="James T.Y."/>
            <person name="Grigoriev I.V."/>
        </authorList>
    </citation>
    <scope>NUCLEOTIDE SEQUENCE [LARGE SCALE GENOMIC DNA]</scope>
    <source>
        <strain evidence="2">RSA 468</strain>
    </source>
</reference>
<dbReference type="AlphaFoldDB" id="A0A4P9ZW19"/>
<proteinExistence type="predicted"/>
<dbReference type="Proteomes" id="UP000268162">
    <property type="component" value="Unassembled WGS sequence"/>
</dbReference>
<protein>
    <submittedName>
        <fullName evidence="1">Uncharacterized protein</fullName>
    </submittedName>
</protein>